<dbReference type="GO" id="GO:0006883">
    <property type="term" value="P:intracellular sodium ion homeostasis"/>
    <property type="evidence" value="ECO:0007669"/>
    <property type="project" value="TreeGrafter"/>
</dbReference>
<name>A0A482UAG5_9PSED</name>
<feature type="transmembrane region" description="Helical" evidence="9">
    <location>
        <begin position="766"/>
        <end position="788"/>
    </location>
</feature>
<dbReference type="InterPro" id="IPR059000">
    <property type="entry name" value="ATPase_P-type_domA"/>
</dbReference>
<comment type="caution">
    <text evidence="11">The sequence shown here is derived from an EMBL/GenBank/DDBJ whole genome shotgun (WGS) entry which is preliminary data.</text>
</comment>
<organism evidence="11 12">
    <name type="scientific">Pseudomonas songnenensis</name>
    <dbReference type="NCBI Taxonomy" id="1176259"/>
    <lineage>
        <taxon>Bacteria</taxon>
        <taxon>Pseudomonadati</taxon>
        <taxon>Pseudomonadota</taxon>
        <taxon>Gammaproteobacteria</taxon>
        <taxon>Pseudomonadales</taxon>
        <taxon>Pseudomonadaceae</taxon>
        <taxon>Pseudomonas</taxon>
    </lineage>
</organism>
<dbReference type="InterPro" id="IPR036412">
    <property type="entry name" value="HAD-like_sf"/>
</dbReference>
<comment type="similarity">
    <text evidence="2">Belongs to the cation transport ATPase (P-type) (TC 3.A.3) family. Type IIA subfamily.</text>
</comment>
<dbReference type="GO" id="GO:0005391">
    <property type="term" value="F:P-type sodium:potassium-exchanging transporter activity"/>
    <property type="evidence" value="ECO:0007669"/>
    <property type="project" value="TreeGrafter"/>
</dbReference>
<dbReference type="GO" id="GO:0036376">
    <property type="term" value="P:sodium ion export across plasma membrane"/>
    <property type="evidence" value="ECO:0007669"/>
    <property type="project" value="TreeGrafter"/>
</dbReference>
<dbReference type="Gene3D" id="2.70.150.10">
    <property type="entry name" value="Calcium-transporting ATPase, cytoplasmic transduction domain A"/>
    <property type="match status" value="1"/>
</dbReference>
<dbReference type="InterPro" id="IPR023298">
    <property type="entry name" value="ATPase_P-typ_TM_dom_sf"/>
</dbReference>
<evidence type="ECO:0000256" key="4">
    <source>
        <dbReference type="ARBA" id="ARBA00022741"/>
    </source>
</evidence>
<dbReference type="GO" id="GO:0005886">
    <property type="term" value="C:plasma membrane"/>
    <property type="evidence" value="ECO:0007669"/>
    <property type="project" value="TreeGrafter"/>
</dbReference>
<dbReference type="SUPFAM" id="SSF56784">
    <property type="entry name" value="HAD-like"/>
    <property type="match status" value="1"/>
</dbReference>
<keyword evidence="11" id="KW-0378">Hydrolase</keyword>
<feature type="transmembrane region" description="Helical" evidence="9">
    <location>
        <begin position="833"/>
        <end position="853"/>
    </location>
</feature>
<dbReference type="CDD" id="cd02080">
    <property type="entry name" value="P-type_ATPase_cation"/>
    <property type="match status" value="1"/>
</dbReference>
<sequence>MSTPASRCWHAQHAEQTLQQLDTSPAGLSSEQAQERLETFGPNRLPRKRRTGPLMRFLLQFHNLLIYVLLLSALVTLALGEWLDSAVIFAVVVINAIVGFIQEGKEEQAMRAIQRMLTLDSKVRRGGQTLNVPAEQLVPGDMVLLEAGDRVPADMRLLECRDLRIEEAALTGESLPTGKQVEPVARDVGIGDRFSMAYSGTLVSAGSGAGVVVATAGKTELGQISHMLGEVVSLQTPLLGDMARFARVLTFIILALALGTYLFGVGLRGYSSDEMLLAAVGLAVAAIPEGLPAVLTITLALGVQRMARRRAIIRRLPAVESLGAVTVICSDETGTLTRNEMTVQQVFTAANRYQIEGVGYAPHGKVRGEDGLPCAIEQASDLHALARAGLLCNSASLLHDGSQWSITGDPTEAALLTLAGKLGMTATHELAHTPRVDSIPFSSERRSMASLHHDHSGHGLIYMVGAPERLLEVCNQQLVDGSAEPLNPAYWHAVLSAGAAQGLRMLGLAVRALGAPRHELNYADLEGDFVLLGLVGMLDPPREEAIDAITECRQAGIAVKMITGDHAETAAAIARRLGLGSSAPITGAELDRLSDTELDARLGDTAVFARTSPAHKLRLVQRLQACGARVAMTGDGVNDAPALKRADIGVAMGIKGTEVAKEAAQMVLADDNFATIANAVEEGRTVYDNLKKSILFILPTNGGEALVLLVAIALGLTLPITPLQILWVNMITAVTLALALAFEPGEADIMRRPPRNPNAALLSTQLMWRVLLVAALMTAACIGVFVYAQQLGWSMELSRTLAVNTLVACEIAYLFSSRQINAPARFGLRDNPMVWGMIALLSVLQLAFTHWQPLQRLFATQSLDLAGWGICLLAGTVLLAVVEIEKWLRRRAGWLL</sequence>
<dbReference type="InterPro" id="IPR050510">
    <property type="entry name" value="Cation_transp_ATPase_P-type"/>
</dbReference>
<gene>
    <name evidence="11" type="ORF">EJA06_006365</name>
</gene>
<dbReference type="InterPro" id="IPR006068">
    <property type="entry name" value="ATPase_P-typ_cation-transptr_C"/>
</dbReference>
<dbReference type="InterPro" id="IPR008250">
    <property type="entry name" value="ATPase_P-typ_transduc_dom_A_sf"/>
</dbReference>
<dbReference type="GO" id="GO:1902600">
    <property type="term" value="P:proton transmembrane transport"/>
    <property type="evidence" value="ECO:0007669"/>
    <property type="project" value="TreeGrafter"/>
</dbReference>
<evidence type="ECO:0000256" key="2">
    <source>
        <dbReference type="ARBA" id="ARBA00005675"/>
    </source>
</evidence>
<protein>
    <submittedName>
        <fullName evidence="11">HAD family hydrolase</fullName>
    </submittedName>
</protein>
<evidence type="ECO:0000256" key="3">
    <source>
        <dbReference type="ARBA" id="ARBA00022692"/>
    </source>
</evidence>
<dbReference type="PANTHER" id="PTHR43294:SF20">
    <property type="entry name" value="P-TYPE ATPASE"/>
    <property type="match status" value="1"/>
</dbReference>
<evidence type="ECO:0000256" key="5">
    <source>
        <dbReference type="ARBA" id="ARBA00022840"/>
    </source>
</evidence>
<feature type="transmembrane region" description="Helical" evidence="9">
    <location>
        <begin position="245"/>
        <end position="264"/>
    </location>
</feature>
<dbReference type="RefSeq" id="WP_126189021.1">
    <property type="nucleotide sequence ID" value="NZ_RWYU02000002.1"/>
</dbReference>
<keyword evidence="6" id="KW-1278">Translocase</keyword>
<dbReference type="OrthoDB" id="9814270at2"/>
<accession>A0A482UAG5</accession>
<dbReference type="NCBIfam" id="TIGR01494">
    <property type="entry name" value="ATPase_P-type"/>
    <property type="match status" value="2"/>
</dbReference>
<feature type="transmembrane region" description="Helical" evidence="9">
    <location>
        <begin position="694"/>
        <end position="718"/>
    </location>
</feature>
<keyword evidence="8 9" id="KW-0472">Membrane</keyword>
<dbReference type="AlphaFoldDB" id="A0A482UAG5"/>
<keyword evidence="3 9" id="KW-0812">Transmembrane</keyword>
<keyword evidence="4" id="KW-0547">Nucleotide-binding</keyword>
<feature type="transmembrane region" description="Helical" evidence="9">
    <location>
        <begin position="724"/>
        <end position="745"/>
    </location>
</feature>
<feature type="transmembrane region" description="Helical" evidence="9">
    <location>
        <begin position="276"/>
        <end position="303"/>
    </location>
</feature>
<proteinExistence type="inferred from homology"/>
<dbReference type="InterPro" id="IPR001757">
    <property type="entry name" value="P_typ_ATPase"/>
</dbReference>
<reference evidence="11 12" key="1">
    <citation type="submission" date="2019-01" db="EMBL/GenBank/DDBJ databases">
        <title>High-quality draft genome of. Pseudomonas songnenensis str. L103, a full-fledged denitrifier isolated from 100 meters deep aquifer in a heavily nitrogen fertilized agricultural area.</title>
        <authorList>
            <person name="Liu M."/>
            <person name="Liu B."/>
        </authorList>
    </citation>
    <scope>NUCLEOTIDE SEQUENCE [LARGE SCALE GENOMIC DNA]</scope>
    <source>
        <strain evidence="11 12">L103</strain>
    </source>
</reference>
<feature type="transmembrane region" description="Helical" evidence="9">
    <location>
        <begin position="57"/>
        <end position="79"/>
    </location>
</feature>
<dbReference type="SUPFAM" id="SSF81653">
    <property type="entry name" value="Calcium ATPase, transduction domain A"/>
    <property type="match status" value="1"/>
</dbReference>
<dbReference type="Gene3D" id="1.20.1110.10">
    <property type="entry name" value="Calcium-transporting ATPase, transmembrane domain"/>
    <property type="match status" value="1"/>
</dbReference>
<dbReference type="GO" id="GO:1990573">
    <property type="term" value="P:potassium ion import across plasma membrane"/>
    <property type="evidence" value="ECO:0007669"/>
    <property type="project" value="TreeGrafter"/>
</dbReference>
<keyword evidence="7 9" id="KW-1133">Transmembrane helix</keyword>
<dbReference type="Pfam" id="PF00122">
    <property type="entry name" value="E1-E2_ATPase"/>
    <property type="match status" value="1"/>
</dbReference>
<evidence type="ECO:0000259" key="10">
    <source>
        <dbReference type="SMART" id="SM00831"/>
    </source>
</evidence>
<evidence type="ECO:0000313" key="12">
    <source>
        <dbReference type="Proteomes" id="UP000282800"/>
    </source>
</evidence>
<evidence type="ECO:0000256" key="1">
    <source>
        <dbReference type="ARBA" id="ARBA00004141"/>
    </source>
</evidence>
<dbReference type="Proteomes" id="UP000282800">
    <property type="component" value="Unassembled WGS sequence"/>
</dbReference>
<dbReference type="InterPro" id="IPR023214">
    <property type="entry name" value="HAD_sf"/>
</dbReference>
<dbReference type="Gene3D" id="3.40.50.1000">
    <property type="entry name" value="HAD superfamily/HAD-like"/>
    <property type="match status" value="1"/>
</dbReference>
<dbReference type="Pfam" id="PF13246">
    <property type="entry name" value="Cation_ATPase"/>
    <property type="match status" value="1"/>
</dbReference>
<evidence type="ECO:0000256" key="9">
    <source>
        <dbReference type="SAM" id="Phobius"/>
    </source>
</evidence>
<dbReference type="SUPFAM" id="SSF81660">
    <property type="entry name" value="Metal cation-transporting ATPase, ATP-binding domain N"/>
    <property type="match status" value="1"/>
</dbReference>
<dbReference type="EMBL" id="RWYU02000002">
    <property type="protein sequence ID" value="RYJ63561.1"/>
    <property type="molecule type" value="Genomic_DNA"/>
</dbReference>
<dbReference type="Pfam" id="PF00690">
    <property type="entry name" value="Cation_ATPase_N"/>
    <property type="match status" value="1"/>
</dbReference>
<dbReference type="Pfam" id="PF00689">
    <property type="entry name" value="Cation_ATPase_C"/>
    <property type="match status" value="1"/>
</dbReference>
<feature type="domain" description="Cation-transporting P-type ATPase N-terminal" evidence="10">
    <location>
        <begin position="8"/>
        <end position="81"/>
    </location>
</feature>
<dbReference type="GO" id="GO:0030007">
    <property type="term" value="P:intracellular potassium ion homeostasis"/>
    <property type="evidence" value="ECO:0007669"/>
    <property type="project" value="TreeGrafter"/>
</dbReference>
<dbReference type="InterPro" id="IPR023299">
    <property type="entry name" value="ATPase_P-typ_cyto_dom_N"/>
</dbReference>
<dbReference type="GO" id="GO:0016887">
    <property type="term" value="F:ATP hydrolysis activity"/>
    <property type="evidence" value="ECO:0007669"/>
    <property type="project" value="InterPro"/>
</dbReference>
<dbReference type="SFLD" id="SFLDS00003">
    <property type="entry name" value="Haloacid_Dehalogenase"/>
    <property type="match status" value="1"/>
</dbReference>
<evidence type="ECO:0000256" key="6">
    <source>
        <dbReference type="ARBA" id="ARBA00022967"/>
    </source>
</evidence>
<feature type="transmembrane region" description="Helical" evidence="9">
    <location>
        <begin position="800"/>
        <end position="821"/>
    </location>
</feature>
<dbReference type="InterPro" id="IPR004014">
    <property type="entry name" value="ATPase_P-typ_cation-transptr_N"/>
</dbReference>
<evidence type="ECO:0000313" key="11">
    <source>
        <dbReference type="EMBL" id="RYJ63561.1"/>
    </source>
</evidence>
<dbReference type="GO" id="GO:0005524">
    <property type="term" value="F:ATP binding"/>
    <property type="evidence" value="ECO:0007669"/>
    <property type="project" value="UniProtKB-KW"/>
</dbReference>
<feature type="transmembrane region" description="Helical" evidence="9">
    <location>
        <begin position="865"/>
        <end position="882"/>
    </location>
</feature>
<dbReference type="Pfam" id="PF08282">
    <property type="entry name" value="Hydrolase_3"/>
    <property type="match status" value="1"/>
</dbReference>
<dbReference type="SMART" id="SM00831">
    <property type="entry name" value="Cation_ATPase_N"/>
    <property type="match status" value="1"/>
</dbReference>
<evidence type="ECO:0000256" key="7">
    <source>
        <dbReference type="ARBA" id="ARBA00022989"/>
    </source>
</evidence>
<dbReference type="SUPFAM" id="SSF81665">
    <property type="entry name" value="Calcium ATPase, transmembrane domain M"/>
    <property type="match status" value="1"/>
</dbReference>
<dbReference type="PRINTS" id="PR00120">
    <property type="entry name" value="HATPASE"/>
</dbReference>
<keyword evidence="5" id="KW-0067">ATP-binding</keyword>
<dbReference type="Gene3D" id="3.40.1110.10">
    <property type="entry name" value="Calcium-transporting ATPase, cytoplasmic domain N"/>
    <property type="match status" value="1"/>
</dbReference>
<evidence type="ECO:0000256" key="8">
    <source>
        <dbReference type="ARBA" id="ARBA00023136"/>
    </source>
</evidence>
<dbReference type="PRINTS" id="PR00119">
    <property type="entry name" value="CATATPASE"/>
</dbReference>
<dbReference type="PANTHER" id="PTHR43294">
    <property type="entry name" value="SODIUM/POTASSIUM-TRANSPORTING ATPASE SUBUNIT ALPHA"/>
    <property type="match status" value="1"/>
</dbReference>
<comment type="subcellular location">
    <subcellularLocation>
        <location evidence="1">Membrane</location>
        <topology evidence="1">Multi-pass membrane protein</topology>
    </subcellularLocation>
</comment>
<dbReference type="FunFam" id="3.40.50.1000:FF:000028">
    <property type="entry name" value="Calcium-transporting P-type ATPase, putative"/>
    <property type="match status" value="1"/>
</dbReference>
<feature type="transmembrane region" description="Helical" evidence="9">
    <location>
        <begin position="85"/>
        <end position="101"/>
    </location>
</feature>